<dbReference type="GO" id="GO:0005524">
    <property type="term" value="F:ATP binding"/>
    <property type="evidence" value="ECO:0007669"/>
    <property type="project" value="UniProtKB-KW"/>
</dbReference>
<keyword evidence="5 7" id="KW-0648">Protein biosynthesis</keyword>
<dbReference type="Pfam" id="PF01425">
    <property type="entry name" value="Amidase"/>
    <property type="match status" value="1"/>
</dbReference>
<dbReference type="STRING" id="1890364.A0A2P6NZU6"/>
<evidence type="ECO:0000256" key="7">
    <source>
        <dbReference type="HAMAP-Rule" id="MF_03150"/>
    </source>
</evidence>
<evidence type="ECO:0000256" key="1">
    <source>
        <dbReference type="ARBA" id="ARBA00008069"/>
    </source>
</evidence>
<feature type="active site" description="Charge relay system" evidence="7">
    <location>
        <position position="289"/>
    </location>
</feature>
<dbReference type="GO" id="GO:0050567">
    <property type="term" value="F:glutaminyl-tRNA synthase (glutamine-hydrolyzing) activity"/>
    <property type="evidence" value="ECO:0007669"/>
    <property type="project" value="UniProtKB-UniRule"/>
</dbReference>
<protein>
    <recommendedName>
        <fullName evidence="7">Glutamyl-tRNA(Gln) amidotransferase subunit A, mitochondrial</fullName>
        <shortName evidence="7">Glu-AdT subunit A</shortName>
        <ecNumber evidence="7">6.3.5.7</ecNumber>
    </recommendedName>
</protein>
<dbReference type="GO" id="GO:0030956">
    <property type="term" value="C:glutamyl-tRNA(Gln) amidotransferase complex"/>
    <property type="evidence" value="ECO:0007669"/>
    <property type="project" value="UniProtKB-UniRule"/>
</dbReference>
<comment type="subcellular location">
    <subcellularLocation>
        <location evidence="7">Mitochondrion</location>
    </subcellularLocation>
</comment>
<dbReference type="InParanoid" id="A0A2P6NZU6"/>
<accession>A0A2P6NZU6</accession>
<keyword evidence="3 7" id="KW-0547">Nucleotide-binding</keyword>
<evidence type="ECO:0000256" key="6">
    <source>
        <dbReference type="ARBA" id="ARBA00047407"/>
    </source>
</evidence>
<evidence type="ECO:0000313" key="9">
    <source>
        <dbReference type="EMBL" id="PRP89448.1"/>
    </source>
</evidence>
<dbReference type="Proteomes" id="UP000241769">
    <property type="component" value="Unassembled WGS sequence"/>
</dbReference>
<dbReference type="GO" id="GO:0005739">
    <property type="term" value="C:mitochondrion"/>
    <property type="evidence" value="ECO:0007669"/>
    <property type="project" value="UniProtKB-SubCell"/>
</dbReference>
<comment type="function">
    <text evidence="7">Allows the formation of correctly charged Gln-tRNA(Gln) through the transamidation of misacylated Glu-tRNA(Gln) in the mitochondria. The reaction takes place in the presence of glutamine and ATP through an activated gamma-phospho-Glu-tRNA(Gln).</text>
</comment>
<evidence type="ECO:0000313" key="10">
    <source>
        <dbReference type="Proteomes" id="UP000241769"/>
    </source>
</evidence>
<dbReference type="HAMAP" id="MF_00120">
    <property type="entry name" value="GatA"/>
    <property type="match status" value="1"/>
</dbReference>
<dbReference type="FunCoup" id="A0A2P6NZU6">
    <property type="interactions" value="153"/>
</dbReference>
<keyword evidence="4 7" id="KW-0067">ATP-binding</keyword>
<dbReference type="EC" id="6.3.5.7" evidence="7"/>
<evidence type="ECO:0000256" key="2">
    <source>
        <dbReference type="ARBA" id="ARBA00022598"/>
    </source>
</evidence>
<evidence type="ECO:0000256" key="3">
    <source>
        <dbReference type="ARBA" id="ARBA00022741"/>
    </source>
</evidence>
<name>A0A2P6NZU6_9EUKA</name>
<dbReference type="InterPro" id="IPR004412">
    <property type="entry name" value="GatA"/>
</dbReference>
<dbReference type="OrthoDB" id="421993at2759"/>
<comment type="similarity">
    <text evidence="1 7">Belongs to the amidase family. GatA subfamily.</text>
</comment>
<dbReference type="InterPro" id="IPR020556">
    <property type="entry name" value="Amidase_CS"/>
</dbReference>
<keyword evidence="10" id="KW-1185">Reference proteome</keyword>
<sequence>MGGSRPQLLAVLNVSPQSLPPTETSSRRCDSIRFLQRITLSISSSKLYADLTGPLEQVSKYPMITCCRNVRDLGRGFRLSQQLWSLVLSDFRASFEMIRLRCLRSVDIRPSHSVSRVSRQSSVRYVATSSNEALTSLSLSQAKEWLSQGKTTSEELVNASLSRCEQNEGLNAFITIRQREELLNEARASDKKRREGSSIGALEGIPLSIKDNFCVKGVKTSCASRMLENYTPPYTSTVAERLSQSGAILLGKTNMDEFAMGSTSSTGAFGSVINPHTLNSQQRLSAGGSSGGSACAVATGMSFASIGSDTGGSIRQPAALCGVIGLKPSYGLVSRFGMVAFGSSLDCPGLFTRTVEDTAQVLQVISGHDARDANTTTRQVPNYMEKMRGEGLKGLTIGIPTEYNVKELNNEIRDLWMKGASDLQRAGANVVEISLPNTMHALPSYYVIAPAEAFSNLARYDGLRFGSQSKGSSTEELYSNTRSESFNSEVQRRILLGGFVLSRKSVDSYYLKAQRVRRLVRDDFHDAFSSGVDVILTPTTPTPALPLDNFSSPVEMYVNDVMTIPASLAGLPAISLPVGRSGDGLPLGLQLIGSRLSEDKLFEDPKIVIKVRMFKIVNHPTGPLQGSLRRRQVRKDDPRLLVQRAKGIARQRCKPRTFDRERTQSHVGVYWRIYIANAVASSYSGARSKSKSFLEE</sequence>
<feature type="active site" description="Charge relay system" evidence="7">
    <location>
        <position position="210"/>
    </location>
</feature>
<dbReference type="SUPFAM" id="SSF75304">
    <property type="entry name" value="Amidase signature (AS) enzymes"/>
    <property type="match status" value="1"/>
</dbReference>
<comment type="caution">
    <text evidence="9">The sequence shown here is derived from an EMBL/GenBank/DDBJ whole genome shotgun (WGS) entry which is preliminary data.</text>
</comment>
<dbReference type="AlphaFoldDB" id="A0A2P6NZU6"/>
<dbReference type="PROSITE" id="PS00571">
    <property type="entry name" value="AMIDASES"/>
    <property type="match status" value="1"/>
</dbReference>
<dbReference type="GO" id="GO:0016740">
    <property type="term" value="F:transferase activity"/>
    <property type="evidence" value="ECO:0007669"/>
    <property type="project" value="UniProtKB-KW"/>
</dbReference>
<dbReference type="NCBIfam" id="TIGR00132">
    <property type="entry name" value="gatA"/>
    <property type="match status" value="1"/>
</dbReference>
<feature type="active site" description="Acyl-ester intermediate" evidence="7">
    <location>
        <position position="313"/>
    </location>
</feature>
<dbReference type="GO" id="GO:0032543">
    <property type="term" value="P:mitochondrial translation"/>
    <property type="evidence" value="ECO:0007669"/>
    <property type="project" value="UniProtKB-UniRule"/>
</dbReference>
<keyword evidence="9" id="KW-0808">Transferase</keyword>
<keyword evidence="2 7" id="KW-0436">Ligase</keyword>
<dbReference type="EMBL" id="MDYQ01000003">
    <property type="protein sequence ID" value="PRP89448.1"/>
    <property type="molecule type" value="Genomic_DNA"/>
</dbReference>
<proteinExistence type="inferred from homology"/>
<dbReference type="PANTHER" id="PTHR11895">
    <property type="entry name" value="TRANSAMIDASE"/>
    <property type="match status" value="1"/>
</dbReference>
<comment type="subunit">
    <text evidence="7">Subunit of the heterotrimeric GatCAB amidotransferase (AdT) complex, composed of A, B and C subunits.</text>
</comment>
<dbReference type="PANTHER" id="PTHR11895:SF7">
    <property type="entry name" value="GLUTAMYL-TRNA(GLN) AMIDOTRANSFERASE SUBUNIT A, MITOCHONDRIAL"/>
    <property type="match status" value="1"/>
</dbReference>
<dbReference type="InterPro" id="IPR023631">
    <property type="entry name" value="Amidase_dom"/>
</dbReference>
<evidence type="ECO:0000259" key="8">
    <source>
        <dbReference type="Pfam" id="PF01425"/>
    </source>
</evidence>
<feature type="domain" description="Amidase" evidence="8">
    <location>
        <begin position="155"/>
        <end position="601"/>
    </location>
</feature>
<reference evidence="9 10" key="1">
    <citation type="journal article" date="2018" name="Genome Biol. Evol.">
        <title>Multiple Roots of Fruiting Body Formation in Amoebozoa.</title>
        <authorList>
            <person name="Hillmann F."/>
            <person name="Forbes G."/>
            <person name="Novohradska S."/>
            <person name="Ferling I."/>
            <person name="Riege K."/>
            <person name="Groth M."/>
            <person name="Westermann M."/>
            <person name="Marz M."/>
            <person name="Spaller T."/>
            <person name="Winckler T."/>
            <person name="Schaap P."/>
            <person name="Glockner G."/>
        </authorList>
    </citation>
    <scope>NUCLEOTIDE SEQUENCE [LARGE SCALE GENOMIC DNA]</scope>
    <source>
        <strain evidence="9 10">Jena</strain>
    </source>
</reference>
<dbReference type="InterPro" id="IPR000120">
    <property type="entry name" value="Amidase"/>
</dbReference>
<evidence type="ECO:0000256" key="4">
    <source>
        <dbReference type="ARBA" id="ARBA00022840"/>
    </source>
</evidence>
<dbReference type="InterPro" id="IPR036928">
    <property type="entry name" value="AS_sf"/>
</dbReference>
<evidence type="ECO:0000256" key="5">
    <source>
        <dbReference type="ARBA" id="ARBA00022917"/>
    </source>
</evidence>
<comment type="catalytic activity">
    <reaction evidence="6 7">
        <text>L-glutamyl-tRNA(Gln) + L-glutamine + ATP + H2O = L-glutaminyl-tRNA(Gln) + L-glutamate + ADP + phosphate + H(+)</text>
        <dbReference type="Rhea" id="RHEA:17521"/>
        <dbReference type="Rhea" id="RHEA-COMP:9681"/>
        <dbReference type="Rhea" id="RHEA-COMP:9684"/>
        <dbReference type="ChEBI" id="CHEBI:15377"/>
        <dbReference type="ChEBI" id="CHEBI:15378"/>
        <dbReference type="ChEBI" id="CHEBI:29985"/>
        <dbReference type="ChEBI" id="CHEBI:30616"/>
        <dbReference type="ChEBI" id="CHEBI:43474"/>
        <dbReference type="ChEBI" id="CHEBI:58359"/>
        <dbReference type="ChEBI" id="CHEBI:78520"/>
        <dbReference type="ChEBI" id="CHEBI:78521"/>
        <dbReference type="ChEBI" id="CHEBI:456216"/>
        <dbReference type="EC" id="6.3.5.7"/>
    </reaction>
</comment>
<dbReference type="Gene3D" id="3.90.1300.10">
    <property type="entry name" value="Amidase signature (AS) domain"/>
    <property type="match status" value="1"/>
</dbReference>
<gene>
    <name evidence="9" type="ORF">PROFUN_01311</name>
</gene>
<keyword evidence="7" id="KW-0496">Mitochondrion</keyword>
<dbReference type="GO" id="GO:0070681">
    <property type="term" value="P:glutaminyl-tRNAGln biosynthesis via transamidation"/>
    <property type="evidence" value="ECO:0007669"/>
    <property type="project" value="UniProtKB-UniRule"/>
</dbReference>
<organism evidence="9 10">
    <name type="scientific">Planoprotostelium fungivorum</name>
    <dbReference type="NCBI Taxonomy" id="1890364"/>
    <lineage>
        <taxon>Eukaryota</taxon>
        <taxon>Amoebozoa</taxon>
        <taxon>Evosea</taxon>
        <taxon>Variosea</taxon>
        <taxon>Cavosteliida</taxon>
        <taxon>Cavosteliaceae</taxon>
        <taxon>Planoprotostelium</taxon>
    </lineage>
</organism>